<protein>
    <recommendedName>
        <fullName evidence="1">Right handed beta helix domain-containing protein</fullName>
    </recommendedName>
</protein>
<dbReference type="InterPro" id="IPR006626">
    <property type="entry name" value="PbH1"/>
</dbReference>
<sequence>MRLKNKKILVFWLLGLSLFINFSFFQSNNFNDTNYSDETVIFDKLNRKDYTKTAAYWELTTPIEINDTGSNNWTWAEGESWFGGGNGTIHNPYIIENVTIDVDSNYDFCIRVNNSNKYFIISNCTVLKANLTGIALRNVNNSKIINNYAFNNSYVGIGLLDSYNNTISKNNVIGNLIGGIGLGNSSGNSILENIANFNLEYGIGIEDSDNNTISNNLATYNDYGIGLQNSDINIISKNNASYNIIGG</sequence>
<dbReference type="SMART" id="SM00710">
    <property type="entry name" value="PbH1"/>
    <property type="match status" value="6"/>
</dbReference>
<name>X1ET30_9ZZZZ</name>
<dbReference type="InterPro" id="IPR012334">
    <property type="entry name" value="Pectin_lyas_fold"/>
</dbReference>
<dbReference type="InterPro" id="IPR039448">
    <property type="entry name" value="Beta_helix"/>
</dbReference>
<dbReference type="NCBIfam" id="TIGR03804">
    <property type="entry name" value="para_beta_helix"/>
    <property type="match status" value="2"/>
</dbReference>
<organism evidence="2">
    <name type="scientific">marine sediment metagenome</name>
    <dbReference type="NCBI Taxonomy" id="412755"/>
    <lineage>
        <taxon>unclassified sequences</taxon>
        <taxon>metagenomes</taxon>
        <taxon>ecological metagenomes</taxon>
    </lineage>
</organism>
<gene>
    <name evidence="2" type="ORF">S03H2_20364</name>
</gene>
<comment type="caution">
    <text evidence="2">The sequence shown here is derived from an EMBL/GenBank/DDBJ whole genome shotgun (WGS) entry which is preliminary data.</text>
</comment>
<dbReference type="Gene3D" id="2.160.20.10">
    <property type="entry name" value="Single-stranded right-handed beta-helix, Pectin lyase-like"/>
    <property type="match status" value="1"/>
</dbReference>
<proteinExistence type="predicted"/>
<accession>X1ET30</accession>
<evidence type="ECO:0000313" key="2">
    <source>
        <dbReference type="EMBL" id="GAH36516.1"/>
    </source>
</evidence>
<dbReference type="SUPFAM" id="SSF51126">
    <property type="entry name" value="Pectin lyase-like"/>
    <property type="match status" value="1"/>
</dbReference>
<dbReference type="InterPro" id="IPR011050">
    <property type="entry name" value="Pectin_lyase_fold/virulence"/>
</dbReference>
<dbReference type="EMBL" id="BARU01010726">
    <property type="protein sequence ID" value="GAH36516.1"/>
    <property type="molecule type" value="Genomic_DNA"/>
</dbReference>
<evidence type="ECO:0000259" key="1">
    <source>
        <dbReference type="Pfam" id="PF13229"/>
    </source>
</evidence>
<dbReference type="Pfam" id="PF13229">
    <property type="entry name" value="Beta_helix"/>
    <property type="match status" value="1"/>
</dbReference>
<feature type="non-terminal residue" evidence="2">
    <location>
        <position position="247"/>
    </location>
</feature>
<dbReference type="AlphaFoldDB" id="X1ET30"/>
<feature type="domain" description="Right handed beta helix" evidence="1">
    <location>
        <begin position="95"/>
        <end position="239"/>
    </location>
</feature>
<dbReference type="InterPro" id="IPR022441">
    <property type="entry name" value="Para_beta_helix_rpt-2"/>
</dbReference>
<reference evidence="2" key="1">
    <citation type="journal article" date="2014" name="Front. Microbiol.">
        <title>High frequency of phylogenetically diverse reductive dehalogenase-homologous genes in deep subseafloor sedimentary metagenomes.</title>
        <authorList>
            <person name="Kawai M."/>
            <person name="Futagami T."/>
            <person name="Toyoda A."/>
            <person name="Takaki Y."/>
            <person name="Nishi S."/>
            <person name="Hori S."/>
            <person name="Arai W."/>
            <person name="Tsubouchi T."/>
            <person name="Morono Y."/>
            <person name="Uchiyama I."/>
            <person name="Ito T."/>
            <person name="Fujiyama A."/>
            <person name="Inagaki F."/>
            <person name="Takami H."/>
        </authorList>
    </citation>
    <scope>NUCLEOTIDE SEQUENCE</scope>
    <source>
        <strain evidence="2">Expedition CK06-06</strain>
    </source>
</reference>